<dbReference type="PANTHER" id="PTHR48428">
    <property type="entry name" value="PLANT-SPECIFIC TFIIB-RELATED PROTEIN PTF2"/>
    <property type="match status" value="1"/>
</dbReference>
<dbReference type="OrthoDB" id="511529at2759"/>
<dbReference type="EMBL" id="CM035413">
    <property type="protein sequence ID" value="KAH7430602.1"/>
    <property type="molecule type" value="Genomic_DNA"/>
</dbReference>
<evidence type="ECO:0008006" key="5">
    <source>
        <dbReference type="Google" id="ProtNLM"/>
    </source>
</evidence>
<dbReference type="SUPFAM" id="SSF47954">
    <property type="entry name" value="Cyclin-like"/>
    <property type="match status" value="1"/>
</dbReference>
<dbReference type="Proteomes" id="UP000825935">
    <property type="component" value="Chromosome 8"/>
</dbReference>
<evidence type="ECO:0000256" key="2">
    <source>
        <dbReference type="ARBA" id="ARBA00023163"/>
    </source>
</evidence>
<dbReference type="InterPro" id="IPR053340">
    <property type="entry name" value="PTF2"/>
</dbReference>
<reference evidence="3" key="1">
    <citation type="submission" date="2021-08" db="EMBL/GenBank/DDBJ databases">
        <title>WGS assembly of Ceratopteris richardii.</title>
        <authorList>
            <person name="Marchant D.B."/>
            <person name="Chen G."/>
            <person name="Jenkins J."/>
            <person name="Shu S."/>
            <person name="Leebens-Mack J."/>
            <person name="Grimwood J."/>
            <person name="Schmutz J."/>
            <person name="Soltis P."/>
            <person name="Soltis D."/>
            <person name="Chen Z.-H."/>
        </authorList>
    </citation>
    <scope>NUCLEOTIDE SEQUENCE</scope>
    <source>
        <strain evidence="3">Whitten #5841</strain>
        <tissue evidence="3">Leaf</tissue>
    </source>
</reference>
<keyword evidence="1" id="KW-0805">Transcription regulation</keyword>
<dbReference type="GO" id="GO:0070897">
    <property type="term" value="P:transcription preinitiation complex assembly"/>
    <property type="evidence" value="ECO:0007669"/>
    <property type="project" value="InterPro"/>
</dbReference>
<dbReference type="AlphaFoldDB" id="A0A8T2U5I0"/>
<keyword evidence="2" id="KW-0804">Transcription</keyword>
<evidence type="ECO:0000313" key="4">
    <source>
        <dbReference type="Proteomes" id="UP000825935"/>
    </source>
</evidence>
<keyword evidence="4" id="KW-1185">Reference proteome</keyword>
<organism evidence="3 4">
    <name type="scientific">Ceratopteris richardii</name>
    <name type="common">Triangle waterfern</name>
    <dbReference type="NCBI Taxonomy" id="49495"/>
    <lineage>
        <taxon>Eukaryota</taxon>
        <taxon>Viridiplantae</taxon>
        <taxon>Streptophyta</taxon>
        <taxon>Embryophyta</taxon>
        <taxon>Tracheophyta</taxon>
        <taxon>Polypodiopsida</taxon>
        <taxon>Polypodiidae</taxon>
        <taxon>Polypodiales</taxon>
        <taxon>Pteridineae</taxon>
        <taxon>Pteridaceae</taxon>
        <taxon>Parkerioideae</taxon>
        <taxon>Ceratopteris</taxon>
    </lineage>
</organism>
<proteinExistence type="predicted"/>
<accession>A0A8T2U5I0</accession>
<dbReference type="PRINTS" id="PR00685">
    <property type="entry name" value="TIFACTORIIB"/>
</dbReference>
<protein>
    <recommendedName>
        <fullName evidence="5">TFIIB-type domain-containing protein</fullName>
    </recommendedName>
</protein>
<evidence type="ECO:0000256" key="1">
    <source>
        <dbReference type="ARBA" id="ARBA00023015"/>
    </source>
</evidence>
<sequence>MEVCEGCGLASVTYDVGAGVFACEVCGLVRQDSVLRHIDFDDEGGRVGTYIGGRGTAVSVGVSRIAWSSLTPDAKSASYFERKRRRAIAKMKELCSILNLSKDKMEDVRHMVGLVTQEKWGANHWIEVLIGTCIYIVARQHRLPLSAAQIASTVNCAPKDVLRVYNRVLNYLEIESCPFDPIVHFDKFMSSHSAFVCLGEDTLNRLVEQGHCLLHYGLEWSLTSGRHPLALVAAVVAIVGKANNIKVDLDLISRELYVYPKTSRLRLREYFVSLIGFAQLLPWGKDITFKTLTRHLPFLLQYMAARTKVDSRSHVKRKFLPSDSVASAQKQCSSAEDTALRHIAKALYAKYGTRIKSILENQSLDVVKDEDGIPSPEEEISHPLKKQKVNEEGYPSVETCRQDTKLKVGRKTGKATVDATLWKPLPPSFVANTAAIARRTAKVDAAKKRIAAVKQEMGKYLPSEEIQGCNNGMALQLEGSDFFPMMQHLESPALSMEARVLENKKVCDGTLDAEDLIIQYCLVRGADEEILKAGYYSLALSTPPVQPDKEILSDMELLKYFRTPSEVEFLRSLSEEDSPYPWFTAEELELQALQ</sequence>
<dbReference type="InterPro" id="IPR000812">
    <property type="entry name" value="TFIIB"/>
</dbReference>
<dbReference type="OMA" id="FGKGEWF"/>
<comment type="caution">
    <text evidence="3">The sequence shown here is derived from an EMBL/GenBank/DDBJ whole genome shotgun (WGS) entry which is preliminary data.</text>
</comment>
<gene>
    <name evidence="3" type="ORF">KP509_08G005300</name>
</gene>
<dbReference type="Gene3D" id="1.10.472.170">
    <property type="match status" value="1"/>
</dbReference>
<dbReference type="InterPro" id="IPR036915">
    <property type="entry name" value="Cyclin-like_sf"/>
</dbReference>
<evidence type="ECO:0000313" key="3">
    <source>
        <dbReference type="EMBL" id="KAH7430602.1"/>
    </source>
</evidence>
<dbReference type="PANTHER" id="PTHR48428:SF1">
    <property type="entry name" value="PLANT-SPECIFIC TFIIB-RELATED PROTEIN PTF2"/>
    <property type="match status" value="1"/>
</dbReference>
<name>A0A8T2U5I0_CERRI</name>